<comment type="subunit">
    <text evidence="5">Homoheptamer.</text>
</comment>
<evidence type="ECO:0000256" key="1">
    <source>
        <dbReference type="ARBA" id="ARBA00004370"/>
    </source>
</evidence>
<dbReference type="InterPro" id="IPR010920">
    <property type="entry name" value="LSM_dom_sf"/>
</dbReference>
<feature type="region of interest" description="Disordered" evidence="6">
    <location>
        <begin position="200"/>
        <end position="222"/>
    </location>
</feature>
<evidence type="ECO:0000256" key="5">
    <source>
        <dbReference type="RuleBase" id="RU369025"/>
    </source>
</evidence>
<evidence type="ECO:0000256" key="2">
    <source>
        <dbReference type="ARBA" id="ARBA00022692"/>
    </source>
</evidence>
<dbReference type="PANTHER" id="PTHR30221">
    <property type="entry name" value="SMALL-CONDUCTANCE MECHANOSENSITIVE CHANNEL"/>
    <property type="match status" value="1"/>
</dbReference>
<keyword evidence="3 5" id="KW-1133">Transmembrane helix</keyword>
<keyword evidence="5" id="KW-0997">Cell inner membrane</keyword>
<dbReference type="KEGG" id="hna:Hneap_0229"/>
<proteinExistence type="inferred from homology"/>
<feature type="transmembrane region" description="Helical" evidence="5">
    <location>
        <begin position="62"/>
        <end position="84"/>
    </location>
</feature>
<dbReference type="PANTHER" id="PTHR30221:SF8">
    <property type="entry name" value="SMALL-CONDUCTANCE MECHANOSENSITIVE CHANNEL"/>
    <property type="match status" value="1"/>
</dbReference>
<keyword evidence="5" id="KW-0813">Transport</keyword>
<protein>
    <recommendedName>
        <fullName evidence="5">Small-conductance mechanosensitive channel</fullName>
    </recommendedName>
</protein>
<evidence type="ECO:0000313" key="8">
    <source>
        <dbReference type="EMBL" id="ACX95092.1"/>
    </source>
</evidence>
<dbReference type="STRING" id="555778.Hneap_0229"/>
<dbReference type="SUPFAM" id="SSF50182">
    <property type="entry name" value="Sm-like ribonucleoproteins"/>
    <property type="match status" value="1"/>
</dbReference>
<comment type="caution">
    <text evidence="5">Lacks conserved residue(s) required for the propagation of feature annotation.</text>
</comment>
<reference evidence="8 9" key="1">
    <citation type="submission" date="2009-10" db="EMBL/GenBank/DDBJ databases">
        <title>Complete sequence of Halothiobacillus neapolitanus c2.</title>
        <authorList>
            <consortium name="US DOE Joint Genome Institute"/>
            <person name="Lucas S."/>
            <person name="Copeland A."/>
            <person name="Lapidus A."/>
            <person name="Glavina del Rio T."/>
            <person name="Tice H."/>
            <person name="Bruce D."/>
            <person name="Goodwin L."/>
            <person name="Pitluck S."/>
            <person name="Davenport K."/>
            <person name="Brettin T."/>
            <person name="Detter J.C."/>
            <person name="Han C."/>
            <person name="Tapia R."/>
            <person name="Larimer F."/>
            <person name="Land M."/>
            <person name="Hauser L."/>
            <person name="Kyrpides N."/>
            <person name="Mikhailova N."/>
            <person name="Kerfeld C."/>
            <person name="Cannon G."/>
            <person name="Heinhort S."/>
        </authorList>
    </citation>
    <scope>NUCLEOTIDE SEQUENCE [LARGE SCALE GENOMIC DNA]</scope>
    <source>
        <strain evidence="9">ATCC 23641 / c2</strain>
    </source>
</reference>
<dbReference type="eggNOG" id="COG0668">
    <property type="taxonomic scope" value="Bacteria"/>
</dbReference>
<comment type="subcellular location">
    <subcellularLocation>
        <location evidence="5">Cell inner membrane</location>
        <topology evidence="5">Multi-pass membrane protein</topology>
    </subcellularLocation>
    <subcellularLocation>
        <location evidence="1">Membrane</location>
    </subcellularLocation>
</comment>
<evidence type="ECO:0000256" key="3">
    <source>
        <dbReference type="ARBA" id="ARBA00022989"/>
    </source>
</evidence>
<feature type="transmembrane region" description="Helical" evidence="5">
    <location>
        <begin position="90"/>
        <end position="112"/>
    </location>
</feature>
<dbReference type="InterPro" id="IPR023408">
    <property type="entry name" value="MscS_beta-dom_sf"/>
</dbReference>
<dbReference type="Gene3D" id="2.30.30.60">
    <property type="match status" value="1"/>
</dbReference>
<dbReference type="OrthoDB" id="8685113at2"/>
<keyword evidence="2 5" id="KW-0812">Transmembrane</keyword>
<keyword evidence="4 5" id="KW-0472">Membrane</keyword>
<dbReference type="Proteomes" id="UP000009102">
    <property type="component" value="Chromosome"/>
</dbReference>
<accession>D0KX78</accession>
<keyword evidence="5" id="KW-0406">Ion transport</keyword>
<evidence type="ECO:0000313" key="9">
    <source>
        <dbReference type="Proteomes" id="UP000009102"/>
    </source>
</evidence>
<comment type="function">
    <text evidence="5">Mechanosensitive channel that participates in the regulation of osmotic pressure changes within the cell, opening in response to stretch forces in the membrane lipid bilayer, without the need for other proteins. Contributes to normal resistance to hypoosmotic shock. Forms an ion channel of 1.0 nanosiemens conductance with a slight preference for anions.</text>
</comment>
<dbReference type="InterPro" id="IPR006685">
    <property type="entry name" value="MscS_channel_2nd"/>
</dbReference>
<dbReference type="InterPro" id="IPR045275">
    <property type="entry name" value="MscS_archaea/bacteria_type"/>
</dbReference>
<evidence type="ECO:0000259" key="7">
    <source>
        <dbReference type="Pfam" id="PF00924"/>
    </source>
</evidence>
<feature type="transmembrane region" description="Helical" evidence="5">
    <location>
        <begin position="20"/>
        <end position="42"/>
    </location>
</feature>
<evidence type="ECO:0000256" key="4">
    <source>
        <dbReference type="ARBA" id="ARBA00023136"/>
    </source>
</evidence>
<dbReference type="Pfam" id="PF00924">
    <property type="entry name" value="MS_channel_2nd"/>
    <property type="match status" value="1"/>
</dbReference>
<feature type="domain" description="Mechanosensitive ion channel MscS" evidence="7">
    <location>
        <begin position="111"/>
        <end position="172"/>
    </location>
</feature>
<dbReference type="RefSeq" id="WP_012823128.1">
    <property type="nucleotide sequence ID" value="NC_013422.1"/>
</dbReference>
<dbReference type="GO" id="GO:0008381">
    <property type="term" value="F:mechanosensitive monoatomic ion channel activity"/>
    <property type="evidence" value="ECO:0007669"/>
    <property type="project" value="InterPro"/>
</dbReference>
<evidence type="ECO:0000256" key="6">
    <source>
        <dbReference type="SAM" id="MobiDB-lite"/>
    </source>
</evidence>
<gene>
    <name evidence="8" type="ordered locus">Hneap_0229</name>
</gene>
<dbReference type="AlphaFoldDB" id="D0KX78"/>
<sequence length="222" mass="24935">MSGLDQFFLALGQWLKEWQALVPFFLLLIFGGGSVLLAQRFLRRHFNRMVSHAPISPGTLLILRRAISLSLWAVLALLLLRQAGVNVDGIWTMLASMLAVIGVGLLAVWTMVSNITASLFIWIWRPYELGETIEMLPNNVKGRAVDRSLMFTTLREADGTLLMIPNNQFFQNVTRRWPNRTRVTDYEAWEAERNLGAAEYASHPASPNPAVPDSSPKDDVVT</sequence>
<keyword evidence="5" id="KW-0407">Ion channel</keyword>
<dbReference type="Gene3D" id="1.10.287.1260">
    <property type="match status" value="1"/>
</dbReference>
<organism evidence="8 9">
    <name type="scientific">Halothiobacillus neapolitanus (strain ATCC 23641 / DSM 15147 / CIP 104769 / NCIMB 8539 / c2)</name>
    <name type="common">Thiobacillus neapolitanus</name>
    <dbReference type="NCBI Taxonomy" id="555778"/>
    <lineage>
        <taxon>Bacteria</taxon>
        <taxon>Pseudomonadati</taxon>
        <taxon>Pseudomonadota</taxon>
        <taxon>Gammaproteobacteria</taxon>
        <taxon>Chromatiales</taxon>
        <taxon>Halothiobacillaceae</taxon>
        <taxon>Halothiobacillus</taxon>
    </lineage>
</organism>
<keyword evidence="9" id="KW-1185">Reference proteome</keyword>
<name>D0KX78_HALNC</name>
<dbReference type="EMBL" id="CP001801">
    <property type="protein sequence ID" value="ACX95092.1"/>
    <property type="molecule type" value="Genomic_DNA"/>
</dbReference>
<comment type="similarity">
    <text evidence="5">Belongs to the MscS (TC 1.A.23) family.</text>
</comment>
<keyword evidence="5" id="KW-1003">Cell membrane</keyword>
<dbReference type="GO" id="GO:0005886">
    <property type="term" value="C:plasma membrane"/>
    <property type="evidence" value="ECO:0007669"/>
    <property type="project" value="UniProtKB-SubCell"/>
</dbReference>
<dbReference type="HOGENOM" id="CLU_098917_0_0_6"/>